<keyword evidence="7" id="KW-0732">Signal</keyword>
<dbReference type="InterPro" id="IPR002593">
    <property type="entry name" value="DX"/>
</dbReference>
<reference evidence="9" key="2">
    <citation type="submission" date="2022-06" db="UniProtKB">
        <authorList>
            <consortium name="EnsemblMetazoa"/>
        </authorList>
    </citation>
    <scope>IDENTIFICATION</scope>
    <source>
        <strain evidence="9">DF5081</strain>
    </source>
</reference>
<evidence type="ECO:0000256" key="7">
    <source>
        <dbReference type="SAM" id="SignalP"/>
    </source>
</evidence>
<feature type="compositionally biased region" description="Low complexity" evidence="5">
    <location>
        <begin position="212"/>
        <end position="229"/>
    </location>
</feature>
<protein>
    <submittedName>
        <fullName evidence="9">DX domain-containing protein</fullName>
    </submittedName>
</protein>
<dbReference type="InterPro" id="IPR010291">
    <property type="entry name" value="Ion_channel_UNC-93"/>
</dbReference>
<feature type="region of interest" description="Disordered" evidence="5">
    <location>
        <begin position="204"/>
        <end position="252"/>
    </location>
</feature>
<reference evidence="10" key="1">
    <citation type="submission" date="2010-08" db="EMBL/GenBank/DDBJ databases">
        <authorList>
            <consortium name="Caenorhabditis japonica Sequencing Consortium"/>
            <person name="Wilson R.K."/>
        </authorList>
    </citation>
    <scope>NUCLEOTIDE SEQUENCE [LARGE SCALE GENOMIC DNA]</scope>
    <source>
        <strain evidence="10">DF5081</strain>
    </source>
</reference>
<dbReference type="AlphaFoldDB" id="A0A8R1DQ48"/>
<keyword evidence="3 6" id="KW-1133">Transmembrane helix</keyword>
<feature type="domain" description="Domain of unknown function DX" evidence="8">
    <location>
        <begin position="646"/>
        <end position="723"/>
    </location>
</feature>
<proteinExistence type="predicted"/>
<evidence type="ECO:0000256" key="6">
    <source>
        <dbReference type="SAM" id="Phobius"/>
    </source>
</evidence>
<dbReference type="Pfam" id="PF01666">
    <property type="entry name" value="DX"/>
    <property type="match status" value="1"/>
</dbReference>
<keyword evidence="2 6" id="KW-0812">Transmembrane</keyword>
<dbReference type="GO" id="GO:0016020">
    <property type="term" value="C:membrane"/>
    <property type="evidence" value="ECO:0007669"/>
    <property type="project" value="UniProtKB-SubCell"/>
</dbReference>
<feature type="region of interest" description="Disordered" evidence="5">
    <location>
        <begin position="771"/>
        <end position="834"/>
    </location>
</feature>
<feature type="compositionally biased region" description="Polar residues" evidence="5">
    <location>
        <begin position="823"/>
        <end position="834"/>
    </location>
</feature>
<organism evidence="9 10">
    <name type="scientific">Caenorhabditis japonica</name>
    <dbReference type="NCBI Taxonomy" id="281687"/>
    <lineage>
        <taxon>Eukaryota</taxon>
        <taxon>Metazoa</taxon>
        <taxon>Ecdysozoa</taxon>
        <taxon>Nematoda</taxon>
        <taxon>Chromadorea</taxon>
        <taxon>Rhabditida</taxon>
        <taxon>Rhabditina</taxon>
        <taxon>Rhabditomorpha</taxon>
        <taxon>Rhabditoidea</taxon>
        <taxon>Rhabditidae</taxon>
        <taxon>Peloderinae</taxon>
        <taxon>Caenorhabditis</taxon>
    </lineage>
</organism>
<feature type="transmembrane region" description="Helical" evidence="6">
    <location>
        <begin position="734"/>
        <end position="760"/>
    </location>
</feature>
<evidence type="ECO:0000256" key="2">
    <source>
        <dbReference type="ARBA" id="ARBA00022692"/>
    </source>
</evidence>
<feature type="compositionally biased region" description="Basic and acidic residues" evidence="5">
    <location>
        <begin position="779"/>
        <end position="798"/>
    </location>
</feature>
<feature type="transmembrane region" description="Helical" evidence="6">
    <location>
        <begin position="77"/>
        <end position="99"/>
    </location>
</feature>
<evidence type="ECO:0000259" key="8">
    <source>
        <dbReference type="Pfam" id="PF01666"/>
    </source>
</evidence>
<name>A0A8R1DQ48_CAEJA</name>
<evidence type="ECO:0000256" key="3">
    <source>
        <dbReference type="ARBA" id="ARBA00022989"/>
    </source>
</evidence>
<dbReference type="Proteomes" id="UP000005237">
    <property type="component" value="Unassembled WGS sequence"/>
</dbReference>
<dbReference type="EnsemblMetazoa" id="CJA09092a.1">
    <property type="protein sequence ID" value="CJA09092a.1"/>
    <property type="gene ID" value="WBGene00128296"/>
</dbReference>
<comment type="subcellular location">
    <subcellularLocation>
        <location evidence="1">Membrane</location>
        <topology evidence="1">Multi-pass membrane protein</topology>
    </subcellularLocation>
</comment>
<evidence type="ECO:0000256" key="4">
    <source>
        <dbReference type="ARBA" id="ARBA00023136"/>
    </source>
</evidence>
<dbReference type="Pfam" id="PF05978">
    <property type="entry name" value="UNC-93"/>
    <property type="match status" value="1"/>
</dbReference>
<feature type="signal peptide" evidence="7">
    <location>
        <begin position="1"/>
        <end position="29"/>
    </location>
</feature>
<dbReference type="PANTHER" id="PTHR36157:SF1">
    <property type="entry name" value="DOMAIN OF UNKNOWN FUNCTION DX DOMAIN-CONTAINING PROTEIN"/>
    <property type="match status" value="1"/>
</dbReference>
<accession>A0A8R1DQ48</accession>
<keyword evidence="10" id="KW-1185">Reference proteome</keyword>
<evidence type="ECO:0000256" key="5">
    <source>
        <dbReference type="SAM" id="MobiDB-lite"/>
    </source>
</evidence>
<evidence type="ECO:0000313" key="9">
    <source>
        <dbReference type="EnsemblMetazoa" id="CJA09092a.1"/>
    </source>
</evidence>
<sequence>MPWMMMNQETKNVLHVSLTMMIFFTAALSHEFIQEPLIAGLHAAQIGEFQATDGYMSLSIYPACIRFTSQLSVNTTFLLALGMLVTGIGQVLGSAMVIVLGSPIRKKGEHLLVIFALILHSVLFLLIGLSFPNDAPFGHTDKLGPVLRATLNKETGKNSRQVSNNNRLRIAHRSNTRFHVKMTHRLAYVLLLFLFLNGVRLQSSTEEPATDPPAAAATDPPAAGVTDPPAAAPPAAGPQATPPSQTLCPTGNAHTTEDCSKQYGSCGNGAECFRDFVRNGQTHHGCCGQLNGFCPATKMHAYHSNGTGSHKFGVDGSTAQTHYKRNYIDAGINGVACPYPYAFSLNVDHRKVLPVGFDEDQAAQDQYTQTPCSKVSDCKSGEFCGAVWNPTFVNKNMLDASTANGGPLHFCYEFPKPEPDMEHVSIPVDLKVCNVHADCGNEYEVCHIESGKPYMNASNPLQNPPPRGICMTVKACKGSSYKQTGMTVNVNNEFCQQDADCEGAGLARSNANHDPKCVGYLASDTTRKLCCFKNLPTCSAGNAKTPLQKCTKTADCNPNWPHNATNFWCNDIGEKHCCRDHTNTLWQCPDLATPLFNEPLCKGYDKSNPTSGSCPKKGGICRYGHCCPGFVVGNNNTDSKLGQHHFETEFPCDPKKPLPSQFAWSFCNSETKKIIVVGLFHANGDKLTEKSSTQCDVNDDCSPDGSSVCVYKTNKEHTCFYNPLRPLRPQVSGFWKVILIISLICGVIFLICSIIFFVCYRSKSVFDKYTPKKKKKKGGKDDKDSKDSNKSSTKEGKDKKKKKKKGKGDESSGGSSKDEKTDATGTSESKSQIN</sequence>
<feature type="chain" id="PRO_5035816673" evidence="7">
    <location>
        <begin position="30"/>
        <end position="834"/>
    </location>
</feature>
<feature type="transmembrane region" description="Helical" evidence="6">
    <location>
        <begin position="111"/>
        <end position="131"/>
    </location>
</feature>
<dbReference type="PANTHER" id="PTHR36157">
    <property type="entry name" value="PROTEIN CBG12671-RELATED"/>
    <property type="match status" value="1"/>
</dbReference>
<evidence type="ECO:0000313" key="10">
    <source>
        <dbReference type="Proteomes" id="UP000005237"/>
    </source>
</evidence>
<evidence type="ECO:0000256" key="1">
    <source>
        <dbReference type="ARBA" id="ARBA00004141"/>
    </source>
</evidence>
<keyword evidence="4 6" id="KW-0472">Membrane</keyword>